<keyword evidence="2" id="KW-1185">Reference proteome</keyword>
<sequence>EDASPEEGTPGPADVCEVTEAMGDIAIGSGPQKPTVTSMGTDSVKSGHYRLKIEPDLDHELEAEKTRLGQEVCARVEEESLDIMLWRMGCGGYYKFIKEHEAEVEELMKFLPKTLAGKNEEEQQAACMPFLKRLIDMANEIWRPKDPTPESPRQYYLYDTHKNPPEGTKLKPDALVSTDIDKRLDTAELVVEFKQNEDGGDVTTKVTQSIYGQLGVYARRVWARQRIRRFVPVFL</sequence>
<dbReference type="Proteomes" id="UP001145114">
    <property type="component" value="Unassembled WGS sequence"/>
</dbReference>
<feature type="non-terminal residue" evidence="1">
    <location>
        <position position="1"/>
    </location>
</feature>
<proteinExistence type="predicted"/>
<feature type="non-terminal residue" evidence="1">
    <location>
        <position position="235"/>
    </location>
</feature>
<gene>
    <name evidence="1" type="ORF">EV182_007223</name>
</gene>
<accession>A0ACC1H7M6</accession>
<comment type="caution">
    <text evidence="1">The sequence shown here is derived from an EMBL/GenBank/DDBJ whole genome shotgun (WGS) entry which is preliminary data.</text>
</comment>
<protein>
    <submittedName>
        <fullName evidence="1">Uncharacterized protein</fullName>
    </submittedName>
</protein>
<evidence type="ECO:0000313" key="1">
    <source>
        <dbReference type="EMBL" id="KAJ1672330.1"/>
    </source>
</evidence>
<reference evidence="1" key="1">
    <citation type="submission" date="2022-06" db="EMBL/GenBank/DDBJ databases">
        <title>Phylogenomic reconstructions and comparative analyses of Kickxellomycotina fungi.</title>
        <authorList>
            <person name="Reynolds N.K."/>
            <person name="Stajich J.E."/>
            <person name="Barry K."/>
            <person name="Grigoriev I.V."/>
            <person name="Crous P."/>
            <person name="Smith M.E."/>
        </authorList>
    </citation>
    <scope>NUCLEOTIDE SEQUENCE</scope>
    <source>
        <strain evidence="1">RSA 2271</strain>
    </source>
</reference>
<organism evidence="1 2">
    <name type="scientific">Spiromyces aspiralis</name>
    <dbReference type="NCBI Taxonomy" id="68401"/>
    <lineage>
        <taxon>Eukaryota</taxon>
        <taxon>Fungi</taxon>
        <taxon>Fungi incertae sedis</taxon>
        <taxon>Zoopagomycota</taxon>
        <taxon>Kickxellomycotina</taxon>
        <taxon>Kickxellomycetes</taxon>
        <taxon>Kickxellales</taxon>
        <taxon>Kickxellaceae</taxon>
        <taxon>Spiromyces</taxon>
    </lineage>
</organism>
<dbReference type="EMBL" id="JAMZIH010008412">
    <property type="protein sequence ID" value="KAJ1672330.1"/>
    <property type="molecule type" value="Genomic_DNA"/>
</dbReference>
<evidence type="ECO:0000313" key="2">
    <source>
        <dbReference type="Proteomes" id="UP001145114"/>
    </source>
</evidence>
<name>A0ACC1H7M6_9FUNG</name>